<dbReference type="Gene3D" id="3.20.10.10">
    <property type="entry name" value="D-amino Acid Aminotransferase, subunit A, domain 2"/>
    <property type="match status" value="1"/>
</dbReference>
<keyword evidence="6" id="KW-1185">Reference proteome</keyword>
<protein>
    <submittedName>
        <fullName evidence="5">4-amino-4-deoxychorismate lyase</fullName>
        <ecNumber evidence="5">2.6.1.42</ecNumber>
        <ecNumber evidence="5">4.1.3.38</ecNumber>
    </submittedName>
</protein>
<dbReference type="Proteomes" id="UP000249134">
    <property type="component" value="Chromosome 1"/>
</dbReference>
<organism evidence="5 6">
    <name type="scientific">Lederbergia lenta</name>
    <name type="common">Bacillus lentus</name>
    <dbReference type="NCBI Taxonomy" id="1467"/>
    <lineage>
        <taxon>Bacteria</taxon>
        <taxon>Bacillati</taxon>
        <taxon>Bacillota</taxon>
        <taxon>Bacilli</taxon>
        <taxon>Bacillales</taxon>
        <taxon>Bacillaceae</taxon>
        <taxon>Lederbergia</taxon>
    </lineage>
</organism>
<dbReference type="EC" id="2.6.1.42" evidence="5"/>
<dbReference type="InterPro" id="IPR036038">
    <property type="entry name" value="Aminotransferase-like"/>
</dbReference>
<accession>A0A2X4VPX1</accession>
<evidence type="ECO:0000313" key="6">
    <source>
        <dbReference type="Proteomes" id="UP000249134"/>
    </source>
</evidence>
<keyword evidence="5" id="KW-0032">Aminotransferase</keyword>
<dbReference type="SUPFAM" id="SSF56752">
    <property type="entry name" value="D-aminoacid aminotransferase-like PLP-dependent enzymes"/>
    <property type="match status" value="1"/>
</dbReference>
<dbReference type="GO" id="GO:0008652">
    <property type="term" value="P:amino acid biosynthetic process"/>
    <property type="evidence" value="ECO:0007669"/>
    <property type="project" value="UniProtKB-ARBA"/>
</dbReference>
<dbReference type="PANTHER" id="PTHR42743">
    <property type="entry name" value="AMINO-ACID AMINOTRANSFERASE"/>
    <property type="match status" value="1"/>
</dbReference>
<evidence type="ECO:0000256" key="3">
    <source>
        <dbReference type="ARBA" id="ARBA00011738"/>
    </source>
</evidence>
<dbReference type="GO" id="GO:0005829">
    <property type="term" value="C:cytosol"/>
    <property type="evidence" value="ECO:0007669"/>
    <property type="project" value="TreeGrafter"/>
</dbReference>
<dbReference type="GO" id="GO:0008696">
    <property type="term" value="F:4-amino-4-deoxychorismate lyase activity"/>
    <property type="evidence" value="ECO:0007669"/>
    <property type="project" value="UniProtKB-EC"/>
</dbReference>
<evidence type="ECO:0000256" key="1">
    <source>
        <dbReference type="ARBA" id="ARBA00001933"/>
    </source>
</evidence>
<dbReference type="InterPro" id="IPR050571">
    <property type="entry name" value="Class-IV_PLP-Dep_Aminotrnsfr"/>
</dbReference>
<reference evidence="5 6" key="1">
    <citation type="submission" date="2018-06" db="EMBL/GenBank/DDBJ databases">
        <authorList>
            <consortium name="Pathogen Informatics"/>
            <person name="Doyle S."/>
        </authorList>
    </citation>
    <scope>NUCLEOTIDE SEQUENCE [LARGE SCALE GENOMIC DNA]</scope>
    <source>
        <strain evidence="5 6">NCTC4824</strain>
    </source>
</reference>
<dbReference type="AlphaFoldDB" id="A0A2X4VPX1"/>
<dbReference type="NCBIfam" id="NF005800">
    <property type="entry name" value="PRK07650.1"/>
    <property type="match status" value="1"/>
</dbReference>
<comment type="subunit">
    <text evidence="3">Homodimer.</text>
</comment>
<keyword evidence="5" id="KW-0808">Transferase</keyword>
<dbReference type="InterPro" id="IPR001544">
    <property type="entry name" value="Aminotrans_IV"/>
</dbReference>
<evidence type="ECO:0000256" key="2">
    <source>
        <dbReference type="ARBA" id="ARBA00009320"/>
    </source>
</evidence>
<dbReference type="InterPro" id="IPR043132">
    <property type="entry name" value="BCAT-like_C"/>
</dbReference>
<keyword evidence="5" id="KW-0456">Lyase</keyword>
<name>A0A2X4VPX1_LEDLE</name>
<dbReference type="EC" id="4.1.3.38" evidence="5"/>
<dbReference type="PANTHER" id="PTHR42743:SF11">
    <property type="entry name" value="AMINODEOXYCHORISMATE LYASE"/>
    <property type="match status" value="1"/>
</dbReference>
<dbReference type="GO" id="GO:0046394">
    <property type="term" value="P:carboxylic acid biosynthetic process"/>
    <property type="evidence" value="ECO:0007669"/>
    <property type="project" value="UniProtKB-ARBA"/>
</dbReference>
<dbReference type="EMBL" id="LS483476">
    <property type="protein sequence ID" value="SQI54146.1"/>
    <property type="molecule type" value="Genomic_DNA"/>
</dbReference>
<proteinExistence type="inferred from homology"/>
<dbReference type="GO" id="GO:0004084">
    <property type="term" value="F:branched-chain-amino-acid transaminase activity"/>
    <property type="evidence" value="ECO:0007669"/>
    <property type="project" value="UniProtKB-EC"/>
</dbReference>
<dbReference type="RefSeq" id="WP_066136635.1">
    <property type="nucleotide sequence ID" value="NZ_CBCSGM010000001.1"/>
</dbReference>
<evidence type="ECO:0000256" key="4">
    <source>
        <dbReference type="ARBA" id="ARBA00022898"/>
    </source>
</evidence>
<dbReference type="KEGG" id="blen:NCTC4824_01255"/>
<sequence>MYIYLNGKYIKKEEANISPFDHGYLYGLGVFETIRTYQGHPFLLDEHLGRLNAGLDELNISKRFEYAEVLEIVEELSRLNGLQDSYIRFNVSAGVGEIGLQAEEYDSPTVIMFQKPLPQMERLKEKEAVILKLRRNTPETATRLKSHHFFNNVAAKRELGPDPNKEGILLSESGFLAEGVTSNLFWLKDKVLHTPALETGILNGITRQFVLKLAERLEMTVNEGLYQAADLEKADEIFFTNSIQEIIPVHQLGLRKFPGKNGDYVKTLYQLYQNQVLSQTRK</sequence>
<gene>
    <name evidence="5" type="primary">ilvE_2</name>
    <name evidence="5" type="ORF">NCTC4824_01255</name>
</gene>
<dbReference type="Gene3D" id="3.30.470.10">
    <property type="match status" value="1"/>
</dbReference>
<dbReference type="CDD" id="cd00449">
    <property type="entry name" value="PLPDE_IV"/>
    <property type="match status" value="1"/>
</dbReference>
<dbReference type="InterPro" id="IPR043131">
    <property type="entry name" value="BCAT-like_N"/>
</dbReference>
<comment type="similarity">
    <text evidence="2">Belongs to the class-IV pyridoxal-phosphate-dependent aminotransferase family.</text>
</comment>
<dbReference type="Pfam" id="PF01063">
    <property type="entry name" value="Aminotran_4"/>
    <property type="match status" value="1"/>
</dbReference>
<dbReference type="FunFam" id="3.20.10.10:FF:000002">
    <property type="entry name" value="D-alanine aminotransferase"/>
    <property type="match status" value="1"/>
</dbReference>
<dbReference type="STRING" id="1348624.GCA_001591545_00348"/>
<keyword evidence="4" id="KW-0663">Pyridoxal phosphate</keyword>
<comment type="cofactor">
    <cofactor evidence="1">
        <name>pyridoxal 5'-phosphate</name>
        <dbReference type="ChEBI" id="CHEBI:597326"/>
    </cofactor>
</comment>
<evidence type="ECO:0000313" key="5">
    <source>
        <dbReference type="EMBL" id="SQI54146.1"/>
    </source>
</evidence>